<dbReference type="CTD" id="78773925"/>
<feature type="chain" id="PRO_5025363260" description="Domain of unknown function WSN domain-containing protein" evidence="1">
    <location>
        <begin position="20"/>
        <end position="699"/>
    </location>
</feature>
<dbReference type="EMBL" id="WUAV01000002">
    <property type="protein sequence ID" value="KAF1764614.1"/>
    <property type="molecule type" value="Genomic_DNA"/>
</dbReference>
<organism evidence="2 3">
    <name type="scientific">Caenorhabditis remanei</name>
    <name type="common">Caenorhabditis vulgaris</name>
    <dbReference type="NCBI Taxonomy" id="31234"/>
    <lineage>
        <taxon>Eukaryota</taxon>
        <taxon>Metazoa</taxon>
        <taxon>Ecdysozoa</taxon>
        <taxon>Nematoda</taxon>
        <taxon>Chromadorea</taxon>
        <taxon>Rhabditida</taxon>
        <taxon>Rhabditina</taxon>
        <taxon>Rhabditomorpha</taxon>
        <taxon>Rhabditoidea</taxon>
        <taxon>Rhabditidae</taxon>
        <taxon>Peloderinae</taxon>
        <taxon>Caenorhabditis</taxon>
    </lineage>
</organism>
<feature type="signal peptide" evidence="1">
    <location>
        <begin position="1"/>
        <end position="19"/>
    </location>
</feature>
<comment type="caution">
    <text evidence="2">The sequence shown here is derived from an EMBL/GenBank/DDBJ whole genome shotgun (WGS) entry which is preliminary data.</text>
</comment>
<reference evidence="2 3" key="1">
    <citation type="submission" date="2019-12" db="EMBL/GenBank/DDBJ databases">
        <title>Chromosome-level assembly of the Caenorhabditis remanei genome.</title>
        <authorList>
            <person name="Teterina A.A."/>
            <person name="Willis J.H."/>
            <person name="Phillips P.C."/>
        </authorList>
    </citation>
    <scope>NUCLEOTIDE SEQUENCE [LARGE SCALE GENOMIC DNA]</scope>
    <source>
        <strain evidence="2 3">PX506</strain>
        <tissue evidence="2">Whole organism</tissue>
    </source>
</reference>
<proteinExistence type="predicted"/>
<keyword evidence="1" id="KW-0732">Signal</keyword>
<evidence type="ECO:0000313" key="2">
    <source>
        <dbReference type="EMBL" id="KAF1764614.1"/>
    </source>
</evidence>
<gene>
    <name evidence="2" type="ORF">GCK72_004563</name>
</gene>
<accession>A0A6A5HCP1</accession>
<name>A0A6A5HCP1_CAERE</name>
<evidence type="ECO:0000256" key="1">
    <source>
        <dbReference type="SAM" id="SignalP"/>
    </source>
</evidence>
<protein>
    <recommendedName>
        <fullName evidence="4">Domain of unknown function WSN domain-containing protein</fullName>
    </recommendedName>
</protein>
<dbReference type="AlphaFoldDB" id="A0A6A5HCP1"/>
<dbReference type="GeneID" id="78773925"/>
<dbReference type="RefSeq" id="XP_053588954.1">
    <property type="nucleotide sequence ID" value="XM_053724760.1"/>
</dbReference>
<evidence type="ECO:0000313" key="3">
    <source>
        <dbReference type="Proteomes" id="UP000483820"/>
    </source>
</evidence>
<dbReference type="KEGG" id="crq:GCK72_004563"/>
<sequence>MWFYAIVTLLLLSFQTIIAENGNFHMKEAIVKITKIHQSAFNYNLDAQLFNKKMTPMEFANSLFDGKIEDNVFEEYGNLKLVDGLKQGRELFKLINKFKDPKITDQMRNDIINGMSVHSEWRSVFINFGSIYEFFEKKSKVVKVETQEIRRLEINLANRIRVFQQLVDSFKQSHNDSLIIEIVKQAGDVKISYSEFQACFRNIGYLNNDYIIVSHLIDVRSFFTKETEEMMNRLKTAFSATESDIDALLNLQNSQALKEVIAIVKKLDNTLPLLNSFRISKDKRKKYQGVSKPLFQRISSLSSFMNHIEYQAPRLSATWKPLEQTLRLMEINQNQFDLTEVFQTEKACIMGYNISFDLTTSDPELIAFEVYLKNYSLAEDEFHDAWRELSRNTETENLVVSKNPEAHFEYLKRRLEMFLAKYSTEEMEKVLKNLGNKHIPGKEEISVFEETYLEAVRWLETIQKANSKELTEKLTKNIPEMKAYFECGGPGNYYTMDEARMLFETSRTASSVNPNSLLFGAVEWMGWLKEAHEMIEGIKNWKPEDDPTIGAFPLTVSDLDVISDGLKAINKAISNIVEDLDRVDINNVTENAESHLSDSVLSSIDTVRKFVRDEYDGNLWKEIQNFLDDLQSFPGFANKVNKMNEEIRKYKDWEKTRHPEKEKEEKKPFVDCSQSNLGECGVPLNLPAAPDVPVEKFEL</sequence>
<dbReference type="Proteomes" id="UP000483820">
    <property type="component" value="Chromosome II"/>
</dbReference>
<evidence type="ECO:0008006" key="4">
    <source>
        <dbReference type="Google" id="ProtNLM"/>
    </source>
</evidence>